<keyword evidence="1" id="KW-0732">Signal</keyword>
<dbReference type="InterPro" id="IPR008969">
    <property type="entry name" value="CarboxyPept-like_regulatory"/>
</dbReference>
<keyword evidence="3" id="KW-1185">Reference proteome</keyword>
<dbReference type="Pfam" id="PF13715">
    <property type="entry name" value="CarbopepD_reg_2"/>
    <property type="match status" value="1"/>
</dbReference>
<sequence>MKKIFYQCIFLLLFYSFASFSQVTIKGKVIDEENNKPLPFSTVFVVGSSIGTIANENGDFILKVSFGTIQIGASFIGYTTVSSVFESKQLIAKTLTFKLMPVSKELLEVKIEGKVSKQWLRDFKVFKKEFLGESDKDGDYEIENRNKIRLFWEENKLFASCDEPLVIINHKLGYKVFSTLQEFQYTTNGDVSYLGITRFEPLKAQNQTEQNTWEQNRKEAYLGSPNHFFKSLIRHQLKENKFLVVKDTLFNYRINDFYQKLANKAFQIDLDKMIEPDSVNHQYFFKLNSPIEIVYEGKNNQQANYRYRYLRFEHTSIYLSNKDDIKYLTSQGELYPPQSLKFFGSMGNYRIGMALPSDYEP</sequence>
<organism evidence="2 3">
    <name type="scientific">Arcicella rosea</name>
    <dbReference type="NCBI Taxonomy" id="502909"/>
    <lineage>
        <taxon>Bacteria</taxon>
        <taxon>Pseudomonadati</taxon>
        <taxon>Bacteroidota</taxon>
        <taxon>Cytophagia</taxon>
        <taxon>Cytophagales</taxon>
        <taxon>Flectobacillaceae</taxon>
        <taxon>Arcicella</taxon>
    </lineage>
</organism>
<evidence type="ECO:0000313" key="3">
    <source>
        <dbReference type="Proteomes" id="UP000524404"/>
    </source>
</evidence>
<dbReference type="AlphaFoldDB" id="A0A841ENP2"/>
<evidence type="ECO:0000313" key="2">
    <source>
        <dbReference type="EMBL" id="MBB6004526.1"/>
    </source>
</evidence>
<evidence type="ECO:0000256" key="1">
    <source>
        <dbReference type="SAM" id="SignalP"/>
    </source>
</evidence>
<evidence type="ECO:0008006" key="4">
    <source>
        <dbReference type="Google" id="ProtNLM"/>
    </source>
</evidence>
<feature type="signal peptide" evidence="1">
    <location>
        <begin position="1"/>
        <end position="21"/>
    </location>
</feature>
<dbReference type="EMBL" id="JACHKT010000025">
    <property type="protein sequence ID" value="MBB6004526.1"/>
    <property type="molecule type" value="Genomic_DNA"/>
</dbReference>
<dbReference type="SUPFAM" id="SSF49464">
    <property type="entry name" value="Carboxypeptidase regulatory domain-like"/>
    <property type="match status" value="1"/>
</dbReference>
<protein>
    <recommendedName>
        <fullName evidence="4">CarboxypepD_reg-like domain-containing protein</fullName>
    </recommendedName>
</protein>
<reference evidence="2 3" key="1">
    <citation type="submission" date="2020-08" db="EMBL/GenBank/DDBJ databases">
        <title>Functional genomics of gut bacteria from endangered species of beetles.</title>
        <authorList>
            <person name="Carlos-Shanley C."/>
        </authorList>
    </citation>
    <scope>NUCLEOTIDE SEQUENCE [LARGE SCALE GENOMIC DNA]</scope>
    <source>
        <strain evidence="2 3">S00070</strain>
    </source>
</reference>
<proteinExistence type="predicted"/>
<gene>
    <name evidence="2" type="ORF">HNP25_003192</name>
</gene>
<comment type="caution">
    <text evidence="2">The sequence shown here is derived from an EMBL/GenBank/DDBJ whole genome shotgun (WGS) entry which is preliminary data.</text>
</comment>
<accession>A0A841ENP2</accession>
<feature type="chain" id="PRO_5032641838" description="CarboxypepD_reg-like domain-containing protein" evidence="1">
    <location>
        <begin position="22"/>
        <end position="361"/>
    </location>
</feature>
<name>A0A841ENP2_9BACT</name>
<dbReference type="RefSeq" id="WP_184135577.1">
    <property type="nucleotide sequence ID" value="NZ_JACHKT010000025.1"/>
</dbReference>
<dbReference type="Gene3D" id="2.60.40.1120">
    <property type="entry name" value="Carboxypeptidase-like, regulatory domain"/>
    <property type="match status" value="1"/>
</dbReference>
<dbReference type="Proteomes" id="UP000524404">
    <property type="component" value="Unassembled WGS sequence"/>
</dbReference>